<feature type="compositionally biased region" description="Basic and acidic residues" evidence="1">
    <location>
        <begin position="166"/>
        <end position="176"/>
    </location>
</feature>
<keyword evidence="2" id="KW-0812">Transmembrane</keyword>
<evidence type="ECO:0000313" key="4">
    <source>
        <dbReference type="Proteomes" id="UP001589748"/>
    </source>
</evidence>
<dbReference type="RefSeq" id="WP_380138243.1">
    <property type="nucleotide sequence ID" value="NZ_JBHLUI010000009.1"/>
</dbReference>
<dbReference type="PANTHER" id="PTHR35335:SF1">
    <property type="entry name" value="UPF0716 PROTEIN FXSA"/>
    <property type="match status" value="1"/>
</dbReference>
<dbReference type="EMBL" id="JBHMDM010000003">
    <property type="protein sequence ID" value="MFB9376495.1"/>
    <property type="molecule type" value="Genomic_DNA"/>
</dbReference>
<dbReference type="NCBIfam" id="NF008528">
    <property type="entry name" value="PRK11463.1-2"/>
    <property type="match status" value="1"/>
</dbReference>
<name>A0ABV5LQY8_9ACTN</name>
<feature type="transmembrane region" description="Helical" evidence="2">
    <location>
        <begin position="84"/>
        <end position="110"/>
    </location>
</feature>
<evidence type="ECO:0000256" key="1">
    <source>
        <dbReference type="SAM" id="MobiDB-lite"/>
    </source>
</evidence>
<dbReference type="InterPro" id="IPR007313">
    <property type="entry name" value="FxsA"/>
</dbReference>
<evidence type="ECO:0000313" key="3">
    <source>
        <dbReference type="EMBL" id="MFB9376495.1"/>
    </source>
</evidence>
<reference evidence="3 4" key="1">
    <citation type="submission" date="2024-09" db="EMBL/GenBank/DDBJ databases">
        <authorList>
            <person name="Sun Q."/>
            <person name="Mori K."/>
        </authorList>
    </citation>
    <scope>NUCLEOTIDE SEQUENCE [LARGE SCALE GENOMIC DNA]</scope>
    <source>
        <strain evidence="3 4">TISTR 1856</strain>
    </source>
</reference>
<dbReference type="Proteomes" id="UP001589748">
    <property type="component" value="Unassembled WGS sequence"/>
</dbReference>
<evidence type="ECO:0000256" key="2">
    <source>
        <dbReference type="SAM" id="Phobius"/>
    </source>
</evidence>
<keyword evidence="2" id="KW-0472">Membrane</keyword>
<accession>A0ABV5LQY8</accession>
<keyword evidence="4" id="KW-1185">Reference proteome</keyword>
<sequence length="191" mass="20089">MRSRAPWILLGLLVLLGVEIWLLTVLADLIGVVGVVALLVLETAAGILVLRRAGRSGLAALREVSAQAPGSPAARRTSRGVGDALLVGAAGVLLVLPGLVGDVLALLFLFPPTRRALTALGARWARRRVERAVREGRATVLVDGRPVTPGPDARRPRHGGGGAAPADRRDDRRDDVVEGEVLPPREVSDGR</sequence>
<gene>
    <name evidence="3" type="ORF">ACFFVI_05900</name>
</gene>
<feature type="transmembrane region" description="Helical" evidence="2">
    <location>
        <begin position="29"/>
        <end position="50"/>
    </location>
</feature>
<feature type="region of interest" description="Disordered" evidence="1">
    <location>
        <begin position="140"/>
        <end position="191"/>
    </location>
</feature>
<dbReference type="Pfam" id="PF04186">
    <property type="entry name" value="FxsA"/>
    <property type="match status" value="1"/>
</dbReference>
<proteinExistence type="predicted"/>
<keyword evidence="2" id="KW-1133">Transmembrane helix</keyword>
<feature type="transmembrane region" description="Helical" evidence="2">
    <location>
        <begin position="7"/>
        <end position="23"/>
    </location>
</feature>
<dbReference type="PANTHER" id="PTHR35335">
    <property type="entry name" value="UPF0716 PROTEIN FXSA"/>
    <property type="match status" value="1"/>
</dbReference>
<protein>
    <submittedName>
        <fullName evidence="3">FxsA family protein</fullName>
    </submittedName>
</protein>
<organism evidence="3 4">
    <name type="scientific">Kineococcus gynurae</name>
    <dbReference type="NCBI Taxonomy" id="452979"/>
    <lineage>
        <taxon>Bacteria</taxon>
        <taxon>Bacillati</taxon>
        <taxon>Actinomycetota</taxon>
        <taxon>Actinomycetes</taxon>
        <taxon>Kineosporiales</taxon>
        <taxon>Kineosporiaceae</taxon>
        <taxon>Kineococcus</taxon>
    </lineage>
</organism>
<comment type="caution">
    <text evidence="3">The sequence shown here is derived from an EMBL/GenBank/DDBJ whole genome shotgun (WGS) entry which is preliminary data.</text>
</comment>